<dbReference type="EMBL" id="JRKN01000008">
    <property type="protein sequence ID" value="KGJ05014.1"/>
    <property type="molecule type" value="Genomic_DNA"/>
</dbReference>
<dbReference type="Proteomes" id="UP000182312">
    <property type="component" value="Unassembled WGS sequence"/>
</dbReference>
<dbReference type="Gene3D" id="3.40.309.10">
    <property type="entry name" value="Aldehyde Dehydrogenase, Chain A, domain 2"/>
    <property type="match status" value="1"/>
</dbReference>
<protein>
    <submittedName>
        <fullName evidence="5">Aldehyde dehydrogenase family protein</fullName>
    </submittedName>
</protein>
<dbReference type="GO" id="GO:0016620">
    <property type="term" value="F:oxidoreductase activity, acting on the aldehyde or oxo group of donors, NAD or NADP as acceptor"/>
    <property type="evidence" value="ECO:0007669"/>
    <property type="project" value="InterPro"/>
</dbReference>
<comment type="similarity">
    <text evidence="1">Belongs to the aldehyde dehydrogenase family.</text>
</comment>
<evidence type="ECO:0000313" key="6">
    <source>
        <dbReference type="Proteomes" id="UP000029846"/>
    </source>
</evidence>
<dbReference type="eggNOG" id="COG1012">
    <property type="taxonomic scope" value="Bacteria"/>
</dbReference>
<dbReference type="EMBL" id="FOJO01000001">
    <property type="protein sequence ID" value="SFA39790.1"/>
    <property type="molecule type" value="Genomic_DNA"/>
</dbReference>
<dbReference type="PANTHER" id="PTHR42804">
    <property type="entry name" value="ALDEHYDE DEHYDROGENASE"/>
    <property type="match status" value="1"/>
</dbReference>
<dbReference type="Gene3D" id="3.40.605.10">
    <property type="entry name" value="Aldehyde Dehydrogenase, Chain A, domain 1"/>
    <property type="match status" value="1"/>
</dbReference>
<name>A0A099F3S5_9RHOB</name>
<keyword evidence="6" id="KW-1185">Reference proteome</keyword>
<sequence length="185" mass="20514">MCEALLEREHTIFLAGEWRHGHGAGPLEVIDPGTGAVLSRLRHGSAADVDKSARATYLRDFARGLEARRDYLVGVQMHSNGKPRAEAPVAKTRALRIGSPVEEGTEIGPITTSAQCHKVLWMVEEAKSDGLDCLTGGAIDRDGQFVKPTIFRDVPRDHMIWHTVPFMTVFEEINRNSPITLKYNQ</sequence>
<dbReference type="SUPFAM" id="SSF53720">
    <property type="entry name" value="ALDH-like"/>
    <property type="match status" value="2"/>
</dbReference>
<proteinExistence type="inferred from homology"/>
<dbReference type="Pfam" id="PF00171">
    <property type="entry name" value="Aldedh"/>
    <property type="match status" value="1"/>
</dbReference>
<evidence type="ECO:0000313" key="5">
    <source>
        <dbReference type="EMBL" id="SFA39790.1"/>
    </source>
</evidence>
<dbReference type="InterPro" id="IPR016161">
    <property type="entry name" value="Ald_DH/histidinol_DH"/>
</dbReference>
<dbReference type="InterPro" id="IPR016162">
    <property type="entry name" value="Ald_DH_N"/>
</dbReference>
<evidence type="ECO:0000256" key="1">
    <source>
        <dbReference type="ARBA" id="ARBA00009986"/>
    </source>
</evidence>
<dbReference type="PANTHER" id="PTHR42804:SF1">
    <property type="entry name" value="ALDEHYDE DEHYDROGENASE-RELATED"/>
    <property type="match status" value="1"/>
</dbReference>
<reference evidence="5 7" key="3">
    <citation type="submission" date="2016-10" db="EMBL/GenBank/DDBJ databases">
        <authorList>
            <person name="de Groot N.N."/>
        </authorList>
    </citation>
    <scope>NUCLEOTIDE SEQUENCE [LARGE SCALE GENOMIC DNA]</scope>
    <source>
        <strain evidence="5 7">CGMCC 1.6117</strain>
    </source>
</reference>
<accession>A0A099F3S5</accession>
<organism evidence="4 6">
    <name type="scientific">Paracoccus halophilus</name>
    <dbReference type="NCBI Taxonomy" id="376733"/>
    <lineage>
        <taxon>Bacteria</taxon>
        <taxon>Pseudomonadati</taxon>
        <taxon>Pseudomonadota</taxon>
        <taxon>Alphaproteobacteria</taxon>
        <taxon>Rhodobacterales</taxon>
        <taxon>Paracoccaceae</taxon>
        <taxon>Paracoccus</taxon>
    </lineage>
</organism>
<dbReference type="STRING" id="376733.SAMN04487972_101354"/>
<keyword evidence="2" id="KW-0560">Oxidoreductase</keyword>
<dbReference type="InterPro" id="IPR015590">
    <property type="entry name" value="Aldehyde_DH_dom"/>
</dbReference>
<reference evidence="4 6" key="2">
    <citation type="submission" date="2014-10" db="EMBL/GenBank/DDBJ databases">
        <title>Paracoccus sanguinis sp. nov., isolated from clinical specimens of New York State patients.</title>
        <authorList>
            <person name="Mingle L.A."/>
            <person name="Cole J.A."/>
            <person name="Lapierre P."/>
            <person name="Musser K.A."/>
        </authorList>
    </citation>
    <scope>NUCLEOTIDE SEQUENCE [LARGE SCALE GENOMIC DNA]</scope>
    <source>
        <strain evidence="4 6">JCM 14014</strain>
    </source>
</reference>
<evidence type="ECO:0000313" key="7">
    <source>
        <dbReference type="Proteomes" id="UP000182312"/>
    </source>
</evidence>
<feature type="domain" description="Aldehyde dehydrogenase" evidence="3">
    <location>
        <begin position="88"/>
        <end position="166"/>
    </location>
</feature>
<dbReference type="InterPro" id="IPR016163">
    <property type="entry name" value="Ald_DH_C"/>
</dbReference>
<evidence type="ECO:0000259" key="3">
    <source>
        <dbReference type="Pfam" id="PF00171"/>
    </source>
</evidence>
<dbReference type="RefSeq" id="WP_036740158.1">
    <property type="nucleotide sequence ID" value="NZ_FOJO01000001.1"/>
</dbReference>
<evidence type="ECO:0000313" key="4">
    <source>
        <dbReference type="EMBL" id="KGJ05014.1"/>
    </source>
</evidence>
<dbReference type="Proteomes" id="UP000029846">
    <property type="component" value="Unassembled WGS sequence"/>
</dbReference>
<dbReference type="OrthoDB" id="9762913at2"/>
<gene>
    <name evidence="4" type="ORF">IT41_08340</name>
    <name evidence="5" type="ORF">SAMN04487972_101354</name>
</gene>
<evidence type="ECO:0000256" key="2">
    <source>
        <dbReference type="ARBA" id="ARBA00023002"/>
    </source>
</evidence>
<dbReference type="AlphaFoldDB" id="A0A099F3S5"/>
<reference evidence="4 6" key="1">
    <citation type="submission" date="2014-09" db="EMBL/GenBank/DDBJ databases">
        <authorList>
            <person name="McGinnis J.M."/>
            <person name="Wolfgang W.J."/>
        </authorList>
    </citation>
    <scope>NUCLEOTIDE SEQUENCE [LARGE SCALE GENOMIC DNA]</scope>
    <source>
        <strain evidence="4 6">JCM 14014</strain>
    </source>
</reference>